<feature type="region of interest" description="Disordered" evidence="1">
    <location>
        <begin position="210"/>
        <end position="244"/>
    </location>
</feature>
<dbReference type="InterPro" id="IPR052741">
    <property type="entry name" value="Mitochondrial_HTD2"/>
</dbReference>
<evidence type="ECO:0000313" key="3">
    <source>
        <dbReference type="Proteomes" id="UP000070133"/>
    </source>
</evidence>
<dbReference type="GO" id="GO:0019171">
    <property type="term" value="F:(3R)-hydroxyacyl-[acyl-carrier-protein] dehydratase activity"/>
    <property type="evidence" value="ECO:0007669"/>
    <property type="project" value="TreeGrafter"/>
</dbReference>
<gene>
    <name evidence="2" type="ORF">AC578_6306</name>
</gene>
<dbReference type="SUPFAM" id="SSF54637">
    <property type="entry name" value="Thioesterase/thiol ester dehydrase-isomerase"/>
    <property type="match status" value="1"/>
</dbReference>
<evidence type="ECO:0000313" key="2">
    <source>
        <dbReference type="EMBL" id="KXS96490.1"/>
    </source>
</evidence>
<dbReference type="GO" id="GO:0005739">
    <property type="term" value="C:mitochondrion"/>
    <property type="evidence" value="ECO:0007669"/>
    <property type="project" value="TreeGrafter"/>
</dbReference>
<dbReference type="FunFam" id="3.10.129.10:FF:000103">
    <property type="entry name" value="WGS project CABT00000000 data, contig 2.1"/>
    <property type="match status" value="1"/>
</dbReference>
<proteinExistence type="predicted"/>
<reference evidence="2 3" key="1">
    <citation type="submission" date="2015-07" db="EMBL/GenBank/DDBJ databases">
        <title>Comparative genomics of the Sigatoka disease complex on banana suggests a link between parallel evolutionary changes in Pseudocercospora fijiensis and Pseudocercospora eumusae and increased virulence on the banana host.</title>
        <authorList>
            <person name="Chang T.-C."/>
            <person name="Salvucci A."/>
            <person name="Crous P.W."/>
            <person name="Stergiopoulos I."/>
        </authorList>
    </citation>
    <scope>NUCLEOTIDE SEQUENCE [LARGE SCALE GENOMIC DNA]</scope>
    <source>
        <strain evidence="2 3">CBS 114824</strain>
    </source>
</reference>
<keyword evidence="3" id="KW-1185">Reference proteome</keyword>
<evidence type="ECO:0000256" key="1">
    <source>
        <dbReference type="SAM" id="MobiDB-lite"/>
    </source>
</evidence>
<dbReference type="PANTHER" id="PTHR28152">
    <property type="entry name" value="HYDROXYACYL-THIOESTER DEHYDRATASE TYPE 2, MITOCHONDRIAL"/>
    <property type="match status" value="1"/>
</dbReference>
<sequence>MAATRHATRVLGRVMSPKQQQIRHMSQSQPRLSKTPEEIAQAFLAKFGEGQSFARKQLLDANQARLFSLTLDREKFWPHSESLIDGEPKAGTPLPAGYHNAYFTPTQLPAQLGVDGTDTSYNPEAPFTRRMWAGGSISWPGAGNPSNNNPAYLKIGDTATEITKVLSCDAKTLKNSGEAMLVVGVVKEFYDSNDELCVVDRRNWVFREALDAQKKSNPPPPATKKKKQSEMQQQKTQNEGTLLTKPFQRTPTQLFRISALTFNAHRIHYDRTWAVEVEGHRDVVVHGPLNMISCLDFWRDEVGKSAKKNEVLPYLYPKSLEYRATSPVYVEEPYKILMERAAIMDENVAVEVVGDDGRLCMKGEIRRW</sequence>
<accession>A0A139H1Y4</accession>
<dbReference type="EMBL" id="LFZN01000173">
    <property type="protein sequence ID" value="KXS96490.1"/>
    <property type="molecule type" value="Genomic_DNA"/>
</dbReference>
<dbReference type="AlphaFoldDB" id="A0A139H1Y4"/>
<comment type="caution">
    <text evidence="2">The sequence shown here is derived from an EMBL/GenBank/DDBJ whole genome shotgun (WGS) entry which is preliminary data.</text>
</comment>
<name>A0A139H1Y4_9PEZI</name>
<organism evidence="2 3">
    <name type="scientific">Pseudocercospora eumusae</name>
    <dbReference type="NCBI Taxonomy" id="321146"/>
    <lineage>
        <taxon>Eukaryota</taxon>
        <taxon>Fungi</taxon>
        <taxon>Dikarya</taxon>
        <taxon>Ascomycota</taxon>
        <taxon>Pezizomycotina</taxon>
        <taxon>Dothideomycetes</taxon>
        <taxon>Dothideomycetidae</taxon>
        <taxon>Mycosphaerellales</taxon>
        <taxon>Mycosphaerellaceae</taxon>
        <taxon>Pseudocercospora</taxon>
    </lineage>
</organism>
<protein>
    <recommendedName>
        <fullName evidence="4">N-terminal of MaoC-like dehydratase domain-containing protein</fullName>
    </recommendedName>
</protein>
<dbReference type="PANTHER" id="PTHR28152:SF2">
    <property type="entry name" value="N-TERMINAL OF MAOC-LIKE DEHYDRATASE DOMAIN-CONTAINING PROTEIN"/>
    <property type="match status" value="1"/>
</dbReference>
<dbReference type="OrthoDB" id="3257538at2759"/>
<dbReference type="Proteomes" id="UP000070133">
    <property type="component" value="Unassembled WGS sequence"/>
</dbReference>
<dbReference type="STRING" id="321146.A0A139H1Y4"/>
<dbReference type="InterPro" id="IPR029069">
    <property type="entry name" value="HotDog_dom_sf"/>
</dbReference>
<feature type="region of interest" description="Disordered" evidence="1">
    <location>
        <begin position="1"/>
        <end position="34"/>
    </location>
</feature>
<evidence type="ECO:0008006" key="4">
    <source>
        <dbReference type="Google" id="ProtNLM"/>
    </source>
</evidence>
<dbReference type="Gene3D" id="3.10.129.10">
    <property type="entry name" value="Hotdog Thioesterase"/>
    <property type="match status" value="1"/>
</dbReference>
<feature type="compositionally biased region" description="Polar residues" evidence="1">
    <location>
        <begin position="17"/>
        <end position="32"/>
    </location>
</feature>